<evidence type="ECO:0000256" key="1">
    <source>
        <dbReference type="SAM" id="SignalP"/>
    </source>
</evidence>
<sequence length="147" mass="15735">MMLYRLSCSLLVLLSMHLTGFAQKPRHEQWNEYTAASGSPSFYTPSAPVAPDSSCIWADDETLRSLLDDSLVLTEATAALFPLAIYSPGLRVGSLVTAASANASLPLTAQQATSAILTEGAMPTLLFTSKVIPYITSRKKILALSRA</sequence>
<evidence type="ECO:0000313" key="3">
    <source>
        <dbReference type="Proteomes" id="UP000198310"/>
    </source>
</evidence>
<protein>
    <submittedName>
        <fullName evidence="2">Uncharacterized protein</fullName>
    </submittedName>
</protein>
<keyword evidence="1" id="KW-0732">Signal</keyword>
<dbReference type="EMBL" id="FZNS01000003">
    <property type="protein sequence ID" value="SNR53455.1"/>
    <property type="molecule type" value="Genomic_DNA"/>
</dbReference>
<keyword evidence="3" id="KW-1185">Reference proteome</keyword>
<organism evidence="2 3">
    <name type="scientific">Hymenobacter mucosus</name>
    <dbReference type="NCBI Taxonomy" id="1411120"/>
    <lineage>
        <taxon>Bacteria</taxon>
        <taxon>Pseudomonadati</taxon>
        <taxon>Bacteroidota</taxon>
        <taxon>Cytophagia</taxon>
        <taxon>Cytophagales</taxon>
        <taxon>Hymenobacteraceae</taxon>
        <taxon>Hymenobacter</taxon>
    </lineage>
</organism>
<accession>A0A238X373</accession>
<evidence type="ECO:0000313" key="2">
    <source>
        <dbReference type="EMBL" id="SNR53455.1"/>
    </source>
</evidence>
<feature type="signal peptide" evidence="1">
    <location>
        <begin position="1"/>
        <end position="22"/>
    </location>
</feature>
<reference evidence="3" key="1">
    <citation type="submission" date="2017-06" db="EMBL/GenBank/DDBJ databases">
        <authorList>
            <person name="Varghese N."/>
            <person name="Submissions S."/>
        </authorList>
    </citation>
    <scope>NUCLEOTIDE SEQUENCE [LARGE SCALE GENOMIC DNA]</scope>
    <source>
        <strain evidence="3">DSM 28041</strain>
    </source>
</reference>
<gene>
    <name evidence="2" type="ORF">SAMN06269173_103449</name>
</gene>
<dbReference type="Proteomes" id="UP000198310">
    <property type="component" value="Unassembled WGS sequence"/>
</dbReference>
<name>A0A238X373_9BACT</name>
<feature type="chain" id="PRO_5012534245" evidence="1">
    <location>
        <begin position="23"/>
        <end position="147"/>
    </location>
</feature>
<proteinExistence type="predicted"/>
<dbReference type="AlphaFoldDB" id="A0A238X373"/>